<accession>A0ABP3TGB8</accession>
<reference evidence="2" key="1">
    <citation type="journal article" date="2019" name="Int. J. Syst. Evol. Microbiol.">
        <title>The Global Catalogue of Microorganisms (GCM) 10K type strain sequencing project: providing services to taxonomists for standard genome sequencing and annotation.</title>
        <authorList>
            <consortium name="The Broad Institute Genomics Platform"/>
            <consortium name="The Broad Institute Genome Sequencing Center for Infectious Disease"/>
            <person name="Wu L."/>
            <person name="Ma J."/>
        </authorList>
    </citation>
    <scope>NUCLEOTIDE SEQUENCE [LARGE SCALE GENOMIC DNA]</scope>
    <source>
        <strain evidence="2">JCM 15134</strain>
    </source>
</reference>
<dbReference type="EMBL" id="BAAAET010000005">
    <property type="protein sequence ID" value="GAA0700109.1"/>
    <property type="molecule type" value="Genomic_DNA"/>
</dbReference>
<organism evidence="1 2">
    <name type="scientific">Marinobacterium maritimum</name>
    <dbReference type="NCBI Taxonomy" id="500162"/>
    <lineage>
        <taxon>Bacteria</taxon>
        <taxon>Pseudomonadati</taxon>
        <taxon>Pseudomonadota</taxon>
        <taxon>Gammaproteobacteria</taxon>
        <taxon>Oceanospirillales</taxon>
        <taxon>Oceanospirillaceae</taxon>
        <taxon>Marinobacterium</taxon>
    </lineage>
</organism>
<evidence type="ECO:0000313" key="2">
    <source>
        <dbReference type="Proteomes" id="UP001499915"/>
    </source>
</evidence>
<proteinExistence type="predicted"/>
<name>A0ABP3TGB8_9GAMM</name>
<sequence>MIALCNPGHRFQPCGKYSDINWLAKKIITAAVNSYQHLLRGAKTAEEKYRPPASVPLLFTLPNSACHLITVKVRHFDVKQDQVDLVMPLIQQPDGLVAAINFNDPVTNLFQLASCKQPFAITVIYQ</sequence>
<gene>
    <name evidence="1" type="ORF">GCM10009104_31250</name>
</gene>
<protein>
    <submittedName>
        <fullName evidence="1">Uncharacterized protein</fullName>
    </submittedName>
</protein>
<comment type="caution">
    <text evidence="1">The sequence shown here is derived from an EMBL/GenBank/DDBJ whole genome shotgun (WGS) entry which is preliminary data.</text>
</comment>
<dbReference type="Proteomes" id="UP001499915">
    <property type="component" value="Unassembled WGS sequence"/>
</dbReference>
<keyword evidence="2" id="KW-1185">Reference proteome</keyword>
<evidence type="ECO:0000313" key="1">
    <source>
        <dbReference type="EMBL" id="GAA0700109.1"/>
    </source>
</evidence>